<feature type="region of interest" description="Disordered" evidence="1">
    <location>
        <begin position="261"/>
        <end position="286"/>
    </location>
</feature>
<sequence>MLWAATAILQSGGAAAPIPETVSADTRTLEAIGNTGATIFAFDKAAWVSTDALMDAVPKDQLTGAGGYVIEPLGGGVLRATYFRGPAISAQAFFVADVKGGKVTRHELLAQPVPLTPDQMLLARAREIAKDTAHARNYQPCTPAPFNTVVVPMRPGGPVAVYLLTAQVTTKSYMMGGNYRVVIAPDGHVTNARPFNVSCLAQTKPKLPKGAEPVGMVVNHLLDPTPTEIHVFTSYSMGSPLFVATEDKATGRRPPGWCRAAGSAPCPRRNSAIPASPPVPGRAPAG</sequence>
<reference evidence="2 3" key="1">
    <citation type="journal article" date="2016" name="Front. Microbiol.">
        <title>Genomic Resource of Rice Seed Associated Bacteria.</title>
        <authorList>
            <person name="Midha S."/>
            <person name="Bansal K."/>
            <person name="Sharma S."/>
            <person name="Kumar N."/>
            <person name="Patil P.P."/>
            <person name="Chaudhry V."/>
            <person name="Patil P.B."/>
        </authorList>
    </citation>
    <scope>NUCLEOTIDE SEQUENCE [LARGE SCALE GENOMIC DNA]</scope>
    <source>
        <strain evidence="2 3">SB4</strain>
    </source>
</reference>
<gene>
    <name evidence="2" type="ORF">SB4_04200</name>
</gene>
<proteinExistence type="predicted"/>
<dbReference type="PATRIC" id="fig|33051.4.peg.1341"/>
<feature type="compositionally biased region" description="Pro residues" evidence="1">
    <location>
        <begin position="275"/>
        <end position="286"/>
    </location>
</feature>
<evidence type="ECO:0000313" key="2">
    <source>
        <dbReference type="EMBL" id="KTW02227.1"/>
    </source>
</evidence>
<dbReference type="AlphaFoldDB" id="A0A147J1F4"/>
<comment type="caution">
    <text evidence="2">The sequence shown here is derived from an EMBL/GenBank/DDBJ whole genome shotgun (WGS) entry which is preliminary data.</text>
</comment>
<organism evidence="2 3">
    <name type="scientific">Sphingomonas sanguinis</name>
    <dbReference type="NCBI Taxonomy" id="33051"/>
    <lineage>
        <taxon>Bacteria</taxon>
        <taxon>Pseudomonadati</taxon>
        <taxon>Pseudomonadota</taxon>
        <taxon>Alphaproteobacteria</taxon>
        <taxon>Sphingomonadales</taxon>
        <taxon>Sphingomonadaceae</taxon>
        <taxon>Sphingomonas</taxon>
    </lineage>
</organism>
<dbReference type="EMBL" id="LDTE01000018">
    <property type="protein sequence ID" value="KTW02227.1"/>
    <property type="molecule type" value="Genomic_DNA"/>
</dbReference>
<accession>A0A147J1F4</accession>
<evidence type="ECO:0000313" key="3">
    <source>
        <dbReference type="Proteomes" id="UP000074072"/>
    </source>
</evidence>
<protein>
    <submittedName>
        <fullName evidence="2">Uncharacterized protein</fullName>
    </submittedName>
</protein>
<evidence type="ECO:0000256" key="1">
    <source>
        <dbReference type="SAM" id="MobiDB-lite"/>
    </source>
</evidence>
<dbReference type="Proteomes" id="UP000074072">
    <property type="component" value="Unassembled WGS sequence"/>
</dbReference>
<name>A0A147J1F4_9SPHN</name>